<dbReference type="EMBL" id="JAWDGP010000881">
    <property type="protein sequence ID" value="KAK3796484.1"/>
    <property type="molecule type" value="Genomic_DNA"/>
</dbReference>
<reference evidence="1" key="1">
    <citation type="journal article" date="2023" name="G3 (Bethesda)">
        <title>A reference genome for the long-term kleptoplast-retaining sea slug Elysia crispata morphotype clarki.</title>
        <authorList>
            <person name="Eastman K.E."/>
            <person name="Pendleton A.L."/>
            <person name="Shaikh M.A."/>
            <person name="Suttiyut T."/>
            <person name="Ogas R."/>
            <person name="Tomko P."/>
            <person name="Gavelis G."/>
            <person name="Widhalm J.R."/>
            <person name="Wisecaver J.H."/>
        </authorList>
    </citation>
    <scope>NUCLEOTIDE SEQUENCE</scope>
    <source>
        <strain evidence="1">ECLA1</strain>
    </source>
</reference>
<organism evidence="1 2">
    <name type="scientific">Elysia crispata</name>
    <name type="common">lettuce slug</name>
    <dbReference type="NCBI Taxonomy" id="231223"/>
    <lineage>
        <taxon>Eukaryota</taxon>
        <taxon>Metazoa</taxon>
        <taxon>Spiralia</taxon>
        <taxon>Lophotrochozoa</taxon>
        <taxon>Mollusca</taxon>
        <taxon>Gastropoda</taxon>
        <taxon>Heterobranchia</taxon>
        <taxon>Euthyneura</taxon>
        <taxon>Panpulmonata</taxon>
        <taxon>Sacoglossa</taxon>
        <taxon>Placobranchoidea</taxon>
        <taxon>Plakobranchidae</taxon>
        <taxon>Elysia</taxon>
    </lineage>
</organism>
<dbReference type="Proteomes" id="UP001283361">
    <property type="component" value="Unassembled WGS sequence"/>
</dbReference>
<comment type="caution">
    <text evidence="1">The sequence shown here is derived from an EMBL/GenBank/DDBJ whole genome shotgun (WGS) entry which is preliminary data.</text>
</comment>
<sequence length="191" mass="20303">MFLGSACPAGYTDCRLSPAQSSLQCFWGRPVQLGTPTVACLLPDLPYNVSGIGQSSWGRPVQLGTPTVACLLPDLPYNVSGIGQSSWVHRLSPVSCLIFLTMFLGSASPAGYTDCRLSPAQSSLQCFWGRPVQLGTPTVACLLPDLPYNVSRVGLSSWVHRLSPVSCPIFLTMFLGSACPAGYTDCRLSPA</sequence>
<evidence type="ECO:0000313" key="2">
    <source>
        <dbReference type="Proteomes" id="UP001283361"/>
    </source>
</evidence>
<dbReference type="AlphaFoldDB" id="A0AAE1E6R8"/>
<protein>
    <submittedName>
        <fullName evidence="1">Uncharacterized protein</fullName>
    </submittedName>
</protein>
<gene>
    <name evidence="1" type="ORF">RRG08_009261</name>
</gene>
<accession>A0AAE1E6R8</accession>
<name>A0AAE1E6R8_9GAST</name>
<proteinExistence type="predicted"/>
<keyword evidence="2" id="KW-1185">Reference proteome</keyword>
<evidence type="ECO:0000313" key="1">
    <source>
        <dbReference type="EMBL" id="KAK3796484.1"/>
    </source>
</evidence>